<organism evidence="1 4">
    <name type="scientific">Puccinia graminis f. sp. tritici</name>
    <dbReference type="NCBI Taxonomy" id="56615"/>
    <lineage>
        <taxon>Eukaryota</taxon>
        <taxon>Fungi</taxon>
        <taxon>Dikarya</taxon>
        <taxon>Basidiomycota</taxon>
        <taxon>Pucciniomycotina</taxon>
        <taxon>Pucciniomycetes</taxon>
        <taxon>Pucciniales</taxon>
        <taxon>Pucciniaceae</taxon>
        <taxon>Puccinia</taxon>
    </lineage>
</organism>
<accession>A0A5B0MRX1</accession>
<dbReference type="AlphaFoldDB" id="A0A5B0MRX1"/>
<evidence type="ECO:0000313" key="4">
    <source>
        <dbReference type="Proteomes" id="UP000325313"/>
    </source>
</evidence>
<dbReference type="Proteomes" id="UP000324748">
    <property type="component" value="Unassembled WGS sequence"/>
</dbReference>
<gene>
    <name evidence="2" type="ORF">PGT21_029773</name>
    <name evidence="1" type="ORF">PGTUg99_023060</name>
</gene>
<reference evidence="3 4" key="1">
    <citation type="submission" date="2019-05" db="EMBL/GenBank/DDBJ databases">
        <title>Emergence of the Ug99 lineage of the wheat stem rust pathogen through somatic hybridization.</title>
        <authorList>
            <person name="Li F."/>
            <person name="Upadhyaya N.M."/>
            <person name="Sperschneider J."/>
            <person name="Matny O."/>
            <person name="Nguyen-Phuc H."/>
            <person name="Mago R."/>
            <person name="Raley C."/>
            <person name="Miller M.E."/>
            <person name="Silverstein K.A.T."/>
            <person name="Henningsen E."/>
            <person name="Hirsch C.D."/>
            <person name="Visser B."/>
            <person name="Pretorius Z.A."/>
            <person name="Steffenson B.J."/>
            <person name="Schwessinger B."/>
            <person name="Dodds P.N."/>
            <person name="Figueroa M."/>
        </authorList>
    </citation>
    <scope>NUCLEOTIDE SEQUENCE [LARGE SCALE GENOMIC DNA]</scope>
    <source>
        <strain evidence="2">21-0</strain>
        <strain evidence="1 4">Ug99</strain>
    </source>
</reference>
<evidence type="ECO:0000313" key="1">
    <source>
        <dbReference type="EMBL" id="KAA1079123.1"/>
    </source>
</evidence>
<sequence>MTYEPIFSSFTLIAKHFLKPSGYLSFPSSGYDVFHFRNLVVSGSESDCLQILFKPPPPIGMMRFTSGF</sequence>
<dbReference type="Proteomes" id="UP000325313">
    <property type="component" value="Unassembled WGS sequence"/>
</dbReference>
<keyword evidence="3" id="KW-1185">Reference proteome</keyword>
<protein>
    <submittedName>
        <fullName evidence="1">Uncharacterized protein</fullName>
    </submittedName>
</protein>
<evidence type="ECO:0000313" key="2">
    <source>
        <dbReference type="EMBL" id="KAA1094779.1"/>
    </source>
</evidence>
<dbReference type="EMBL" id="VDEP01000444">
    <property type="protein sequence ID" value="KAA1079123.1"/>
    <property type="molecule type" value="Genomic_DNA"/>
</dbReference>
<proteinExistence type="predicted"/>
<dbReference type="EMBL" id="VSWC01000079">
    <property type="protein sequence ID" value="KAA1094779.1"/>
    <property type="molecule type" value="Genomic_DNA"/>
</dbReference>
<name>A0A5B0MRX1_PUCGR</name>
<evidence type="ECO:0000313" key="3">
    <source>
        <dbReference type="Proteomes" id="UP000324748"/>
    </source>
</evidence>
<comment type="caution">
    <text evidence="1">The sequence shown here is derived from an EMBL/GenBank/DDBJ whole genome shotgun (WGS) entry which is preliminary data.</text>
</comment>